<dbReference type="InterPro" id="IPR029044">
    <property type="entry name" value="Nucleotide-diphossugar_trans"/>
</dbReference>
<keyword evidence="3" id="KW-1185">Reference proteome</keyword>
<evidence type="ECO:0000313" key="3">
    <source>
        <dbReference type="Proteomes" id="UP000011910"/>
    </source>
</evidence>
<protein>
    <submittedName>
        <fullName evidence="2">Putative glycosyl transferase</fullName>
    </submittedName>
</protein>
<name>M7NRD2_9BACT</name>
<dbReference type="CDD" id="cd00761">
    <property type="entry name" value="Glyco_tranf_GTA_type"/>
    <property type="match status" value="1"/>
</dbReference>
<sequence>MKEGISIVICTYNGASRLPTTLQHLARQRVPEGINWEVLVVDNASTDASAQVARDEWNRHSKGNGAFSVVYQPVPGLSSAREMGFARSSYDFIIMCDDDNWLCDTYVATAFQIMKSNPSIGMLGGKGEFVYEEEPPAWLKVHSMYAGGPQAPQSGKVKENKLYGAGSVLRKSAYTLVYSSGFRSLLSDRMAAQLTSGGDHELCYALALAGYDIWYDERLVFKHFIAKDRLSWEYYIRYIRESASCFELLEPYKILLKHNSADWLSFYGGLTQSFFYHVKRFVPAWYHHTIKADDSPEQKRLREVRYVSLRIRLQSYFSGFPAIRRNFVHVEQLKRQFHAQARPGSKEVGGELVQSIR</sequence>
<organism evidence="2 3">
    <name type="scientific">Cesiribacter andamanensis AMV16</name>
    <dbReference type="NCBI Taxonomy" id="1279009"/>
    <lineage>
        <taxon>Bacteria</taxon>
        <taxon>Pseudomonadati</taxon>
        <taxon>Bacteroidota</taxon>
        <taxon>Cytophagia</taxon>
        <taxon>Cytophagales</taxon>
        <taxon>Cesiribacteraceae</taxon>
        <taxon>Cesiribacter</taxon>
    </lineage>
</organism>
<dbReference type="PANTHER" id="PTHR43685">
    <property type="entry name" value="GLYCOSYLTRANSFERASE"/>
    <property type="match status" value="1"/>
</dbReference>
<evidence type="ECO:0000313" key="2">
    <source>
        <dbReference type="EMBL" id="EMR01074.1"/>
    </source>
</evidence>
<dbReference type="OrthoDB" id="786280at2"/>
<dbReference type="Gene3D" id="3.90.550.10">
    <property type="entry name" value="Spore Coat Polysaccharide Biosynthesis Protein SpsA, Chain A"/>
    <property type="match status" value="1"/>
</dbReference>
<reference evidence="2 3" key="1">
    <citation type="journal article" date="2013" name="Genome Announc.">
        <title>Draft Genome Sequence of Cesiribacter andamanensis Strain AMV16T, Isolated from a Soil Sample from a Mud Volcano in the Andaman Islands, India.</title>
        <authorList>
            <person name="Shivaji S."/>
            <person name="Ara S."/>
            <person name="Begum Z."/>
            <person name="Srinivas T.N."/>
            <person name="Singh A."/>
            <person name="Kumar Pinnaka A."/>
        </authorList>
    </citation>
    <scope>NUCLEOTIDE SEQUENCE [LARGE SCALE GENOMIC DNA]</scope>
    <source>
        <strain evidence="2 3">AMV16</strain>
    </source>
</reference>
<dbReference type="GO" id="GO:0016740">
    <property type="term" value="F:transferase activity"/>
    <property type="evidence" value="ECO:0007669"/>
    <property type="project" value="UniProtKB-KW"/>
</dbReference>
<dbReference type="PANTHER" id="PTHR43685:SF2">
    <property type="entry name" value="GLYCOSYLTRANSFERASE 2-LIKE DOMAIN-CONTAINING PROTEIN"/>
    <property type="match status" value="1"/>
</dbReference>
<dbReference type="EMBL" id="AODQ01000149">
    <property type="protein sequence ID" value="EMR01074.1"/>
    <property type="molecule type" value="Genomic_DNA"/>
</dbReference>
<feature type="domain" description="Glycosyltransferase 2-like" evidence="1">
    <location>
        <begin position="6"/>
        <end position="125"/>
    </location>
</feature>
<dbReference type="InterPro" id="IPR001173">
    <property type="entry name" value="Glyco_trans_2-like"/>
</dbReference>
<dbReference type="RefSeq" id="WP_009197177.1">
    <property type="nucleotide sequence ID" value="NZ_AODQ01000149.1"/>
</dbReference>
<dbReference type="Proteomes" id="UP000011910">
    <property type="component" value="Unassembled WGS sequence"/>
</dbReference>
<keyword evidence="2" id="KW-0808">Transferase</keyword>
<dbReference type="InterPro" id="IPR050834">
    <property type="entry name" value="Glycosyltransf_2"/>
</dbReference>
<dbReference type="SUPFAM" id="SSF53448">
    <property type="entry name" value="Nucleotide-diphospho-sugar transferases"/>
    <property type="match status" value="1"/>
</dbReference>
<dbReference type="Pfam" id="PF00535">
    <property type="entry name" value="Glycos_transf_2"/>
    <property type="match status" value="1"/>
</dbReference>
<proteinExistence type="predicted"/>
<evidence type="ECO:0000259" key="1">
    <source>
        <dbReference type="Pfam" id="PF00535"/>
    </source>
</evidence>
<comment type="caution">
    <text evidence="2">The sequence shown here is derived from an EMBL/GenBank/DDBJ whole genome shotgun (WGS) entry which is preliminary data.</text>
</comment>
<dbReference type="STRING" id="1279009.ADICEAN_03798"/>
<dbReference type="AlphaFoldDB" id="M7NRD2"/>
<dbReference type="eggNOG" id="COG1215">
    <property type="taxonomic scope" value="Bacteria"/>
</dbReference>
<accession>M7NRD2</accession>
<gene>
    <name evidence="2" type="ORF">ADICEAN_03798</name>
</gene>